<evidence type="ECO:0000313" key="3">
    <source>
        <dbReference type="Proteomes" id="UP001589683"/>
    </source>
</evidence>
<comment type="caution">
    <text evidence="2">The sequence shown here is derived from an EMBL/GenBank/DDBJ whole genome shotgun (WGS) entry which is preliminary data.</text>
</comment>
<proteinExistence type="predicted"/>
<evidence type="ECO:0000256" key="1">
    <source>
        <dbReference type="SAM" id="MobiDB-lite"/>
    </source>
</evidence>
<dbReference type="EMBL" id="JBHMEA010000031">
    <property type="protein sequence ID" value="MFB9231833.1"/>
    <property type="molecule type" value="Genomic_DNA"/>
</dbReference>
<protein>
    <recommendedName>
        <fullName evidence="4">Antifreeze protein</fullName>
    </recommendedName>
</protein>
<evidence type="ECO:0008006" key="4">
    <source>
        <dbReference type="Google" id="ProtNLM"/>
    </source>
</evidence>
<organism evidence="2 3">
    <name type="scientific">Pseudohalocynthiibacter aestuariivivens</name>
    <dbReference type="NCBI Taxonomy" id="1591409"/>
    <lineage>
        <taxon>Bacteria</taxon>
        <taxon>Pseudomonadati</taxon>
        <taxon>Pseudomonadota</taxon>
        <taxon>Alphaproteobacteria</taxon>
        <taxon>Rhodobacterales</taxon>
        <taxon>Paracoccaceae</taxon>
        <taxon>Pseudohalocynthiibacter</taxon>
    </lineage>
</organism>
<gene>
    <name evidence="2" type="ORF">ACFFUT_08550</name>
</gene>
<sequence length="94" mass="10377">MVRELDDGELKLLAQVADEYTGKEPFTLKTAFGKNRWEKVAPNPKGYGQAAREAIEQGLVPGIRVSKDMDGAAQMDKHGAKTGENVRLYRKTGK</sequence>
<feature type="region of interest" description="Disordered" evidence="1">
    <location>
        <begin position="74"/>
        <end position="94"/>
    </location>
</feature>
<accession>A0ABV5JGB9</accession>
<dbReference type="RefSeq" id="WP_213891271.1">
    <property type="nucleotide sequence ID" value="NZ_JAGFNU010000022.1"/>
</dbReference>
<dbReference type="Proteomes" id="UP001589683">
    <property type="component" value="Unassembled WGS sequence"/>
</dbReference>
<reference evidence="2 3" key="1">
    <citation type="submission" date="2024-09" db="EMBL/GenBank/DDBJ databases">
        <authorList>
            <person name="Sun Q."/>
            <person name="Mori K."/>
        </authorList>
    </citation>
    <scope>NUCLEOTIDE SEQUENCE [LARGE SCALE GENOMIC DNA]</scope>
    <source>
        <strain evidence="2 3">CECT 8726</strain>
    </source>
</reference>
<keyword evidence="3" id="KW-1185">Reference proteome</keyword>
<name>A0ABV5JGB9_9RHOB</name>
<evidence type="ECO:0000313" key="2">
    <source>
        <dbReference type="EMBL" id="MFB9231833.1"/>
    </source>
</evidence>